<evidence type="ECO:0000259" key="6">
    <source>
        <dbReference type="PROSITE" id="PS50949"/>
    </source>
</evidence>
<dbReference type="CDD" id="cd00609">
    <property type="entry name" value="AAT_like"/>
    <property type="match status" value="1"/>
</dbReference>
<dbReference type="InterPro" id="IPR051446">
    <property type="entry name" value="HTH_trans_reg/aminotransferase"/>
</dbReference>
<evidence type="ECO:0000313" key="8">
    <source>
        <dbReference type="Proteomes" id="UP001597168"/>
    </source>
</evidence>
<dbReference type="InterPro" id="IPR015421">
    <property type="entry name" value="PyrdxlP-dep_Trfase_major"/>
</dbReference>
<evidence type="ECO:0000313" key="7">
    <source>
        <dbReference type="EMBL" id="MFD1152169.1"/>
    </source>
</evidence>
<dbReference type="Pfam" id="PF00155">
    <property type="entry name" value="Aminotran_1_2"/>
    <property type="match status" value="1"/>
</dbReference>
<keyword evidence="4" id="KW-0238">DNA-binding</keyword>
<protein>
    <submittedName>
        <fullName evidence="7">PLP-dependent aminotransferase family protein</fullName>
    </submittedName>
</protein>
<dbReference type="SUPFAM" id="SSF53383">
    <property type="entry name" value="PLP-dependent transferases"/>
    <property type="match status" value="1"/>
</dbReference>
<dbReference type="Gene3D" id="1.10.10.10">
    <property type="entry name" value="Winged helix-like DNA-binding domain superfamily/Winged helix DNA-binding domain"/>
    <property type="match status" value="1"/>
</dbReference>
<keyword evidence="3" id="KW-0805">Transcription regulation</keyword>
<dbReference type="InterPro" id="IPR015424">
    <property type="entry name" value="PyrdxlP-dep_Trfase"/>
</dbReference>
<gene>
    <name evidence="7" type="ORF">ACFQ3T_33970</name>
</gene>
<feature type="domain" description="HTH gntR-type" evidence="6">
    <location>
        <begin position="29"/>
        <end position="97"/>
    </location>
</feature>
<dbReference type="Proteomes" id="UP001597168">
    <property type="component" value="Unassembled WGS sequence"/>
</dbReference>
<dbReference type="EMBL" id="JBHTLK010000333">
    <property type="protein sequence ID" value="MFD1152169.1"/>
    <property type="molecule type" value="Genomic_DNA"/>
</dbReference>
<dbReference type="InterPro" id="IPR036388">
    <property type="entry name" value="WH-like_DNA-bd_sf"/>
</dbReference>
<keyword evidence="2" id="KW-0663">Pyridoxal phosphate</keyword>
<dbReference type="RefSeq" id="WP_380729817.1">
    <property type="nucleotide sequence ID" value="NZ_JBHTLK010000333.1"/>
</dbReference>
<organism evidence="7 8">
    <name type="scientific">Saccharothrix hoggarensis</name>
    <dbReference type="NCBI Taxonomy" id="913853"/>
    <lineage>
        <taxon>Bacteria</taxon>
        <taxon>Bacillati</taxon>
        <taxon>Actinomycetota</taxon>
        <taxon>Actinomycetes</taxon>
        <taxon>Pseudonocardiales</taxon>
        <taxon>Pseudonocardiaceae</taxon>
        <taxon>Saccharothrix</taxon>
    </lineage>
</organism>
<evidence type="ECO:0000256" key="5">
    <source>
        <dbReference type="ARBA" id="ARBA00023163"/>
    </source>
</evidence>
<dbReference type="InterPro" id="IPR036390">
    <property type="entry name" value="WH_DNA-bd_sf"/>
</dbReference>
<comment type="caution">
    <text evidence="7">The sequence shown here is derived from an EMBL/GenBank/DDBJ whole genome shotgun (WGS) entry which is preliminary data.</text>
</comment>
<reference evidence="8" key="1">
    <citation type="journal article" date="2019" name="Int. J. Syst. Evol. Microbiol.">
        <title>The Global Catalogue of Microorganisms (GCM) 10K type strain sequencing project: providing services to taxonomists for standard genome sequencing and annotation.</title>
        <authorList>
            <consortium name="The Broad Institute Genomics Platform"/>
            <consortium name="The Broad Institute Genome Sequencing Center for Infectious Disease"/>
            <person name="Wu L."/>
            <person name="Ma J."/>
        </authorList>
    </citation>
    <scope>NUCLEOTIDE SEQUENCE [LARGE SCALE GENOMIC DNA]</scope>
    <source>
        <strain evidence="8">CCUG 60214</strain>
    </source>
</reference>
<dbReference type="GO" id="GO:0008483">
    <property type="term" value="F:transaminase activity"/>
    <property type="evidence" value="ECO:0007669"/>
    <property type="project" value="UniProtKB-KW"/>
</dbReference>
<sequence length="486" mass="51859">MNADVPPGGRISGLRLARLLGEWRRGGARHGSADLAAAVRLLVLDGRLPAGTRLPSEREMAEALPVSRTMITAALDQLRSEGLVASRRGAGSWISLPTGMLGTVPDTPLVGHSMVDFARAAPPALPGVLAAFDNVRRYLPEHLADHGYYEHGLPELRRRIADRYAARGLPTSPDQIVVTSGAQHALALTLRLLTGPGDRVLVEQPSYPNALDAIKAVSAIPVPVAMTDTGWDLPGIAAALRQAAPRMAYVVVDFHNPTAHRLDAEGRAELADIARRARTPLVVDETVAELDLDGDPLDGPPPMAAFAEDLVVTLGSASKSHWGGLRIGWIRASTEVVHRLVSTRTALDLGSAVVDQLVLADLLADPEPALRERRAQLAVQRDVLMDGLREHCPGWRFRRPAGGLSVWCELDAPVSTRVAVVAQNHGIRLAPGSRFGAHGGFERWLRLPYVQPVDVLRDAVRRLGLVAASVSGVGLTGESDVAVPVA</sequence>
<evidence type="ECO:0000256" key="2">
    <source>
        <dbReference type="ARBA" id="ARBA00022898"/>
    </source>
</evidence>
<dbReference type="InterPro" id="IPR000524">
    <property type="entry name" value="Tscrpt_reg_HTH_GntR"/>
</dbReference>
<keyword evidence="7" id="KW-0032">Aminotransferase</keyword>
<dbReference type="SUPFAM" id="SSF46785">
    <property type="entry name" value="Winged helix' DNA-binding domain"/>
    <property type="match status" value="1"/>
</dbReference>
<dbReference type="Gene3D" id="3.40.640.10">
    <property type="entry name" value="Type I PLP-dependent aspartate aminotransferase-like (Major domain)"/>
    <property type="match status" value="1"/>
</dbReference>
<evidence type="ECO:0000256" key="4">
    <source>
        <dbReference type="ARBA" id="ARBA00023125"/>
    </source>
</evidence>
<dbReference type="InterPro" id="IPR004839">
    <property type="entry name" value="Aminotransferase_I/II_large"/>
</dbReference>
<dbReference type="PANTHER" id="PTHR46577:SF1">
    <property type="entry name" value="HTH-TYPE TRANSCRIPTIONAL REGULATORY PROTEIN GABR"/>
    <property type="match status" value="1"/>
</dbReference>
<name>A0ABW3R513_9PSEU</name>
<proteinExistence type="inferred from homology"/>
<dbReference type="Pfam" id="PF00392">
    <property type="entry name" value="GntR"/>
    <property type="match status" value="1"/>
</dbReference>
<dbReference type="CDD" id="cd07377">
    <property type="entry name" value="WHTH_GntR"/>
    <property type="match status" value="1"/>
</dbReference>
<dbReference type="PROSITE" id="PS50949">
    <property type="entry name" value="HTH_GNTR"/>
    <property type="match status" value="1"/>
</dbReference>
<keyword evidence="5" id="KW-0804">Transcription</keyword>
<dbReference type="PRINTS" id="PR00035">
    <property type="entry name" value="HTHGNTR"/>
</dbReference>
<dbReference type="SMART" id="SM00345">
    <property type="entry name" value="HTH_GNTR"/>
    <property type="match status" value="1"/>
</dbReference>
<dbReference type="PANTHER" id="PTHR46577">
    <property type="entry name" value="HTH-TYPE TRANSCRIPTIONAL REGULATORY PROTEIN GABR"/>
    <property type="match status" value="1"/>
</dbReference>
<keyword evidence="8" id="KW-1185">Reference proteome</keyword>
<evidence type="ECO:0000256" key="1">
    <source>
        <dbReference type="ARBA" id="ARBA00005384"/>
    </source>
</evidence>
<comment type="similarity">
    <text evidence="1">In the C-terminal section; belongs to the class-I pyridoxal-phosphate-dependent aminotransferase family.</text>
</comment>
<accession>A0ABW3R513</accession>
<keyword evidence="7" id="KW-0808">Transferase</keyword>
<evidence type="ECO:0000256" key="3">
    <source>
        <dbReference type="ARBA" id="ARBA00023015"/>
    </source>
</evidence>